<feature type="binding site" evidence="1">
    <location>
        <position position="48"/>
    </location>
    <ligand>
        <name>ATP</name>
        <dbReference type="ChEBI" id="CHEBI:30616"/>
    </ligand>
</feature>
<dbReference type="EMBL" id="JABANM010029161">
    <property type="protein sequence ID" value="KAF4708466.1"/>
    <property type="molecule type" value="Genomic_DNA"/>
</dbReference>
<dbReference type="PROSITE" id="PS50011">
    <property type="entry name" value="PROTEIN_KINASE_DOM"/>
    <property type="match status" value="1"/>
</dbReference>
<organism evidence="3 4">
    <name type="scientific">Perkinsus olseni</name>
    <name type="common">Perkinsus atlanticus</name>
    <dbReference type="NCBI Taxonomy" id="32597"/>
    <lineage>
        <taxon>Eukaryota</taxon>
        <taxon>Sar</taxon>
        <taxon>Alveolata</taxon>
        <taxon>Perkinsozoa</taxon>
        <taxon>Perkinsea</taxon>
        <taxon>Perkinsida</taxon>
        <taxon>Perkinsidae</taxon>
        <taxon>Perkinsus</taxon>
    </lineage>
</organism>
<comment type="caution">
    <text evidence="3">The sequence shown here is derived from an EMBL/GenBank/DDBJ whole genome shotgun (WGS) entry which is preliminary data.</text>
</comment>
<evidence type="ECO:0000313" key="4">
    <source>
        <dbReference type="Proteomes" id="UP000574390"/>
    </source>
</evidence>
<dbReference type="Pfam" id="PF00069">
    <property type="entry name" value="Pkinase"/>
    <property type="match status" value="1"/>
</dbReference>
<dbReference type="SUPFAM" id="SSF56112">
    <property type="entry name" value="Protein kinase-like (PK-like)"/>
    <property type="match status" value="1"/>
</dbReference>
<dbReference type="GO" id="GO:0004672">
    <property type="term" value="F:protein kinase activity"/>
    <property type="evidence" value="ECO:0007669"/>
    <property type="project" value="InterPro"/>
</dbReference>
<dbReference type="Proteomes" id="UP000574390">
    <property type="component" value="Unassembled WGS sequence"/>
</dbReference>
<dbReference type="Gene3D" id="3.30.200.20">
    <property type="entry name" value="Phosphorylase Kinase, domain 1"/>
    <property type="match status" value="1"/>
</dbReference>
<protein>
    <recommendedName>
        <fullName evidence="2">Protein kinase domain-containing protein</fullName>
    </recommendedName>
</protein>
<accession>A0A7J6QLK5</accession>
<dbReference type="GO" id="GO:0005524">
    <property type="term" value="F:ATP binding"/>
    <property type="evidence" value="ECO:0007669"/>
    <property type="project" value="UniProtKB-UniRule"/>
</dbReference>
<keyword evidence="1" id="KW-0067">ATP-binding</keyword>
<dbReference type="PROSITE" id="PS00107">
    <property type="entry name" value="PROTEIN_KINASE_ATP"/>
    <property type="match status" value="1"/>
</dbReference>
<evidence type="ECO:0000256" key="1">
    <source>
        <dbReference type="PROSITE-ProRule" id="PRU10141"/>
    </source>
</evidence>
<dbReference type="AlphaFoldDB" id="A0A7J6QLK5"/>
<reference evidence="3 4" key="1">
    <citation type="submission" date="2020-04" db="EMBL/GenBank/DDBJ databases">
        <title>Perkinsus olseni comparative genomics.</title>
        <authorList>
            <person name="Bogema D.R."/>
        </authorList>
    </citation>
    <scope>NUCLEOTIDE SEQUENCE [LARGE SCALE GENOMIC DNA]</scope>
    <source>
        <strain evidence="3">ATCC PRA-205</strain>
    </source>
</reference>
<proteinExistence type="predicted"/>
<sequence>MQQRGGTEDVFQSPSVEQYQVIKALGRGSYGVVSQVRRLSDDAVFALKEIDLRADFYAALESEEDISVEAGTRAQRETEILTRLSKLSPNIVTMVEAWTSDDGESLKI</sequence>
<dbReference type="InterPro" id="IPR000719">
    <property type="entry name" value="Prot_kinase_dom"/>
</dbReference>
<keyword evidence="1" id="KW-0547">Nucleotide-binding</keyword>
<dbReference type="InterPro" id="IPR017441">
    <property type="entry name" value="Protein_kinase_ATP_BS"/>
</dbReference>
<gene>
    <name evidence="3" type="ORF">FOZ62_016220</name>
</gene>
<name>A0A7J6QLK5_PEROL</name>
<evidence type="ECO:0000259" key="2">
    <source>
        <dbReference type="PROSITE" id="PS50011"/>
    </source>
</evidence>
<feature type="non-terminal residue" evidence="3">
    <location>
        <position position="108"/>
    </location>
</feature>
<dbReference type="InterPro" id="IPR011009">
    <property type="entry name" value="Kinase-like_dom_sf"/>
</dbReference>
<evidence type="ECO:0000313" key="3">
    <source>
        <dbReference type="EMBL" id="KAF4708466.1"/>
    </source>
</evidence>
<feature type="domain" description="Protein kinase" evidence="2">
    <location>
        <begin position="19"/>
        <end position="108"/>
    </location>
</feature>